<reference evidence="2 3" key="1">
    <citation type="submission" date="2018-11" db="EMBL/GenBank/DDBJ databases">
        <authorList>
            <consortium name="Pathogen Informatics"/>
        </authorList>
    </citation>
    <scope>NUCLEOTIDE SEQUENCE [LARGE SCALE GENOMIC DNA]</scope>
</reference>
<dbReference type="EMBL" id="UZAH01036818">
    <property type="protein sequence ID" value="VDP47167.1"/>
    <property type="molecule type" value="Genomic_DNA"/>
</dbReference>
<name>A0A183GPZ6_HELPZ</name>
<evidence type="ECO:0000313" key="3">
    <source>
        <dbReference type="Proteomes" id="UP000050761"/>
    </source>
</evidence>
<dbReference type="WBParaSite" id="HPBE_0002476601-mRNA-1">
    <property type="protein sequence ID" value="HPBE_0002476601-mRNA-1"/>
    <property type="gene ID" value="HPBE_0002476601"/>
</dbReference>
<gene>
    <name evidence="2" type="ORF">HPBE_LOCUS24765</name>
</gene>
<dbReference type="Proteomes" id="UP000050761">
    <property type="component" value="Unassembled WGS sequence"/>
</dbReference>
<accession>A0A3P8D6W4</accession>
<evidence type="ECO:0000313" key="2">
    <source>
        <dbReference type="EMBL" id="VDP47167.1"/>
    </source>
</evidence>
<keyword evidence="3" id="KW-1185">Reference proteome</keyword>
<proteinExistence type="predicted"/>
<protein>
    <submittedName>
        <fullName evidence="4">Secreted protein</fullName>
    </submittedName>
</protein>
<organism evidence="3 4">
    <name type="scientific">Heligmosomoides polygyrus</name>
    <name type="common">Parasitic roundworm</name>
    <dbReference type="NCBI Taxonomy" id="6339"/>
    <lineage>
        <taxon>Eukaryota</taxon>
        <taxon>Metazoa</taxon>
        <taxon>Ecdysozoa</taxon>
        <taxon>Nematoda</taxon>
        <taxon>Chromadorea</taxon>
        <taxon>Rhabditida</taxon>
        <taxon>Rhabditina</taxon>
        <taxon>Rhabditomorpha</taxon>
        <taxon>Strongyloidea</taxon>
        <taxon>Heligmosomidae</taxon>
        <taxon>Heligmosomoides</taxon>
    </lineage>
</organism>
<accession>A0A183GPZ6</accession>
<sequence length="103" mass="11789">MTIRRSSMAWREFISVFSKRPSRASFLPIAIKLMAFQIASSSAATVYKDGSEPRRESHEQSESSLVEDDEDDLEILLRCLRPRRFPEPFPRLRFLGVASSSLP</sequence>
<evidence type="ECO:0000256" key="1">
    <source>
        <dbReference type="SAM" id="MobiDB-lite"/>
    </source>
</evidence>
<evidence type="ECO:0000313" key="4">
    <source>
        <dbReference type="WBParaSite" id="HPBE_0002476601-mRNA-1"/>
    </source>
</evidence>
<reference evidence="4" key="2">
    <citation type="submission" date="2019-09" db="UniProtKB">
        <authorList>
            <consortium name="WormBaseParasite"/>
        </authorList>
    </citation>
    <scope>IDENTIFICATION</scope>
</reference>
<feature type="compositionally biased region" description="Basic and acidic residues" evidence="1">
    <location>
        <begin position="49"/>
        <end position="61"/>
    </location>
</feature>
<dbReference type="AlphaFoldDB" id="A0A183GPZ6"/>
<feature type="region of interest" description="Disordered" evidence="1">
    <location>
        <begin position="47"/>
        <end position="69"/>
    </location>
</feature>